<keyword evidence="6" id="KW-0560">Oxidoreductase</keyword>
<dbReference type="CDD" id="cd12922">
    <property type="entry name" value="VKOR_5"/>
    <property type="match status" value="1"/>
</dbReference>
<evidence type="ECO:0000256" key="5">
    <source>
        <dbReference type="ARBA" id="ARBA00022989"/>
    </source>
</evidence>
<evidence type="ECO:0000256" key="2">
    <source>
        <dbReference type="ARBA" id="ARBA00006214"/>
    </source>
</evidence>
<dbReference type="Pfam" id="PF07884">
    <property type="entry name" value="VKOR"/>
    <property type="match status" value="1"/>
</dbReference>
<dbReference type="GO" id="GO:0048038">
    <property type="term" value="F:quinone binding"/>
    <property type="evidence" value="ECO:0007669"/>
    <property type="project" value="UniProtKB-KW"/>
</dbReference>
<dbReference type="GO" id="GO:0016020">
    <property type="term" value="C:membrane"/>
    <property type="evidence" value="ECO:0007669"/>
    <property type="project" value="UniProtKB-SubCell"/>
</dbReference>
<evidence type="ECO:0000256" key="6">
    <source>
        <dbReference type="ARBA" id="ARBA00023002"/>
    </source>
</evidence>
<feature type="transmembrane region" description="Helical" evidence="10">
    <location>
        <begin position="144"/>
        <end position="169"/>
    </location>
</feature>
<dbReference type="SMART" id="SM00756">
    <property type="entry name" value="VKc"/>
    <property type="match status" value="1"/>
</dbReference>
<evidence type="ECO:0000259" key="11">
    <source>
        <dbReference type="SMART" id="SM00756"/>
    </source>
</evidence>
<dbReference type="AlphaFoldDB" id="A0A9D1RMF7"/>
<feature type="transmembrane region" description="Helical" evidence="10">
    <location>
        <begin position="117"/>
        <end position="138"/>
    </location>
</feature>
<evidence type="ECO:0000256" key="4">
    <source>
        <dbReference type="ARBA" id="ARBA00022719"/>
    </source>
</evidence>
<feature type="transmembrane region" description="Helical" evidence="10">
    <location>
        <begin position="181"/>
        <end position="208"/>
    </location>
</feature>
<comment type="subcellular location">
    <subcellularLocation>
        <location evidence="1">Membrane</location>
        <topology evidence="1">Multi-pass membrane protein</topology>
    </subcellularLocation>
</comment>
<accession>A0A9D1RMF7</accession>
<reference evidence="12" key="1">
    <citation type="journal article" date="2021" name="PeerJ">
        <title>Extensive microbial diversity within the chicken gut microbiome revealed by metagenomics and culture.</title>
        <authorList>
            <person name="Gilroy R."/>
            <person name="Ravi A."/>
            <person name="Getino M."/>
            <person name="Pursley I."/>
            <person name="Horton D.L."/>
            <person name="Alikhan N.F."/>
            <person name="Baker D."/>
            <person name="Gharbi K."/>
            <person name="Hall N."/>
            <person name="Watson M."/>
            <person name="Adriaenssens E.M."/>
            <person name="Foster-Nyarko E."/>
            <person name="Jarju S."/>
            <person name="Secka A."/>
            <person name="Antonio M."/>
            <person name="Oren A."/>
            <person name="Chaudhuri R.R."/>
            <person name="La Ragione R."/>
            <person name="Hildebrand F."/>
            <person name="Pallen M.J."/>
        </authorList>
    </citation>
    <scope>NUCLEOTIDE SEQUENCE</scope>
    <source>
        <strain evidence="12">CHK32-1732</strain>
    </source>
</reference>
<sequence>MTTETTGASGQAAQAAQTGAARGVWGASRLYAVVTTIFGVIGLFMSGLIMYDKIKLMQDTDFTPACTLNDVVSCTDVMNSEQASAFVIPNPFIGLVGFSVVTCIGVALLAGARFRAWFWYGFLAGLIFAVGFVHWLAYEAIYNIEALCPYCMVVWAVVLPLFITTVVGIARARQRDRGEEVATGAAALFGMPLIVLVVWYLGFVALILQQFVF</sequence>
<feature type="transmembrane region" description="Helical" evidence="10">
    <location>
        <begin position="30"/>
        <end position="51"/>
    </location>
</feature>
<keyword evidence="3 10" id="KW-0812">Transmembrane</keyword>
<evidence type="ECO:0000256" key="7">
    <source>
        <dbReference type="ARBA" id="ARBA00023136"/>
    </source>
</evidence>
<evidence type="ECO:0000256" key="1">
    <source>
        <dbReference type="ARBA" id="ARBA00004141"/>
    </source>
</evidence>
<comment type="caution">
    <text evidence="12">The sequence shown here is derived from an EMBL/GenBank/DDBJ whole genome shotgun (WGS) entry which is preliminary data.</text>
</comment>
<dbReference type="InterPro" id="IPR038354">
    <property type="entry name" value="VKOR_sf"/>
</dbReference>
<dbReference type="GO" id="GO:0016491">
    <property type="term" value="F:oxidoreductase activity"/>
    <property type="evidence" value="ECO:0007669"/>
    <property type="project" value="UniProtKB-KW"/>
</dbReference>
<keyword evidence="4" id="KW-0874">Quinone</keyword>
<evidence type="ECO:0000256" key="9">
    <source>
        <dbReference type="ARBA" id="ARBA00023284"/>
    </source>
</evidence>
<proteinExistence type="inferred from homology"/>
<feature type="domain" description="Vitamin K epoxide reductase" evidence="11">
    <location>
        <begin position="28"/>
        <end position="169"/>
    </location>
</feature>
<keyword evidence="9" id="KW-0676">Redox-active center</keyword>
<evidence type="ECO:0000313" key="12">
    <source>
        <dbReference type="EMBL" id="HIW90145.1"/>
    </source>
</evidence>
<reference evidence="12" key="2">
    <citation type="submission" date="2021-04" db="EMBL/GenBank/DDBJ databases">
        <authorList>
            <person name="Gilroy R."/>
        </authorList>
    </citation>
    <scope>NUCLEOTIDE SEQUENCE</scope>
    <source>
        <strain evidence="12">CHK32-1732</strain>
    </source>
</reference>
<keyword evidence="7 10" id="KW-0472">Membrane</keyword>
<keyword evidence="8" id="KW-1015">Disulfide bond</keyword>
<evidence type="ECO:0000313" key="13">
    <source>
        <dbReference type="Proteomes" id="UP000824190"/>
    </source>
</evidence>
<name>A0A9D1RMF7_9CORY</name>
<evidence type="ECO:0000256" key="8">
    <source>
        <dbReference type="ARBA" id="ARBA00023157"/>
    </source>
</evidence>
<dbReference type="InterPro" id="IPR012932">
    <property type="entry name" value="VKOR"/>
</dbReference>
<dbReference type="InterPro" id="IPR041714">
    <property type="entry name" value="VKOR_Actinobacteria"/>
</dbReference>
<feature type="transmembrane region" description="Helical" evidence="10">
    <location>
        <begin position="92"/>
        <end position="110"/>
    </location>
</feature>
<evidence type="ECO:0000256" key="10">
    <source>
        <dbReference type="SAM" id="Phobius"/>
    </source>
</evidence>
<dbReference type="Gene3D" id="1.20.1440.130">
    <property type="entry name" value="VKOR domain"/>
    <property type="match status" value="1"/>
</dbReference>
<evidence type="ECO:0000256" key="3">
    <source>
        <dbReference type="ARBA" id="ARBA00022692"/>
    </source>
</evidence>
<protein>
    <submittedName>
        <fullName evidence="12">Vitamin K epoxide reductase family protein</fullName>
    </submittedName>
</protein>
<keyword evidence="5 10" id="KW-1133">Transmembrane helix</keyword>
<organism evidence="12 13">
    <name type="scientific">Candidatus Corynebacterium avicola</name>
    <dbReference type="NCBI Taxonomy" id="2838527"/>
    <lineage>
        <taxon>Bacteria</taxon>
        <taxon>Bacillati</taxon>
        <taxon>Actinomycetota</taxon>
        <taxon>Actinomycetes</taxon>
        <taxon>Mycobacteriales</taxon>
        <taxon>Corynebacteriaceae</taxon>
        <taxon>Corynebacterium</taxon>
    </lineage>
</organism>
<comment type="similarity">
    <text evidence="2">Belongs to the VKOR family.</text>
</comment>
<gene>
    <name evidence="12" type="ORF">H9870_00530</name>
</gene>
<dbReference type="EMBL" id="DXGC01000006">
    <property type="protein sequence ID" value="HIW90145.1"/>
    <property type="molecule type" value="Genomic_DNA"/>
</dbReference>
<dbReference type="Proteomes" id="UP000824190">
    <property type="component" value="Unassembled WGS sequence"/>
</dbReference>